<dbReference type="InterPro" id="IPR036249">
    <property type="entry name" value="Thioredoxin-like_sf"/>
</dbReference>
<sequence>MKLYVYDHCPFCVRARMPFGLKAIPFEMVVLPNDDEATPIGMIGRKMLPILEDDQGVLGESLAIVAKLDALGGPRLFDGAPATDIAAWLARWDPLINDLVIPRTPDPVYAEFRGAASRAYFTAKKEARFGAFDGLLARTEEFKAALSPALDQLAPILPDPEHPGIDDIVLFPVLRSLTIMPDLAFPGPVAAYLQRMSERAGVPLVTALRAMV</sequence>
<dbReference type="SUPFAM" id="SSF52833">
    <property type="entry name" value="Thioredoxin-like"/>
    <property type="match status" value="1"/>
</dbReference>
<dbReference type="NCBIfam" id="NF007702">
    <property type="entry name" value="PRK10387.1"/>
    <property type="match status" value="1"/>
</dbReference>
<dbReference type="InterPro" id="IPR011901">
    <property type="entry name" value="Grx2"/>
</dbReference>
<dbReference type="Pfam" id="PF04399">
    <property type="entry name" value="Glutaredoxin2_C"/>
    <property type="match status" value="1"/>
</dbReference>
<evidence type="ECO:0000313" key="3">
    <source>
        <dbReference type="Proteomes" id="UP001162881"/>
    </source>
</evidence>
<dbReference type="InterPro" id="IPR004045">
    <property type="entry name" value="Glutathione_S-Trfase_N"/>
</dbReference>
<evidence type="ECO:0000313" key="2">
    <source>
        <dbReference type="EMBL" id="MCJ2182540.1"/>
    </source>
</evidence>
<reference evidence="2" key="1">
    <citation type="submission" date="2022-03" db="EMBL/GenBank/DDBJ databases">
        <title>Identification of a novel bacterium isolated from mangrove sediments.</title>
        <authorList>
            <person name="Pan X."/>
        </authorList>
    </citation>
    <scope>NUCLEOTIDE SEQUENCE</scope>
    <source>
        <strain evidence="2">B1949</strain>
    </source>
</reference>
<gene>
    <name evidence="2" type="primary">grxB</name>
    <name evidence="2" type="ORF">MTR62_07520</name>
</gene>
<dbReference type="Pfam" id="PF13417">
    <property type="entry name" value="GST_N_3"/>
    <property type="match status" value="1"/>
</dbReference>
<feature type="domain" description="GST N-terminal" evidence="1">
    <location>
        <begin position="1"/>
        <end position="76"/>
    </location>
</feature>
<dbReference type="InterPro" id="IPR007494">
    <property type="entry name" value="Glutaredoxin2_C"/>
</dbReference>
<dbReference type="PROSITE" id="PS50404">
    <property type="entry name" value="GST_NTER"/>
    <property type="match status" value="1"/>
</dbReference>
<dbReference type="SUPFAM" id="SSF47616">
    <property type="entry name" value="GST C-terminal domain-like"/>
    <property type="match status" value="1"/>
</dbReference>
<dbReference type="RefSeq" id="WP_244018574.1">
    <property type="nucleotide sequence ID" value="NZ_JALHLF010000019.1"/>
</dbReference>
<proteinExistence type="predicted"/>
<dbReference type="InterPro" id="IPR036282">
    <property type="entry name" value="Glutathione-S-Trfase_C_sf"/>
</dbReference>
<organism evidence="2 3">
    <name type="scientific">Novosphingobium organovorum</name>
    <dbReference type="NCBI Taxonomy" id="2930092"/>
    <lineage>
        <taxon>Bacteria</taxon>
        <taxon>Pseudomonadati</taxon>
        <taxon>Pseudomonadota</taxon>
        <taxon>Alphaproteobacteria</taxon>
        <taxon>Sphingomonadales</taxon>
        <taxon>Sphingomonadaceae</taxon>
        <taxon>Novosphingobium</taxon>
    </lineage>
</organism>
<dbReference type="Gene3D" id="3.40.30.10">
    <property type="entry name" value="Glutaredoxin"/>
    <property type="match status" value="1"/>
</dbReference>
<dbReference type="Gene3D" id="1.20.1050.10">
    <property type="match status" value="1"/>
</dbReference>
<accession>A0ABT0BBW2</accession>
<dbReference type="Proteomes" id="UP001162881">
    <property type="component" value="Unassembled WGS sequence"/>
</dbReference>
<comment type="caution">
    <text evidence="2">The sequence shown here is derived from an EMBL/GenBank/DDBJ whole genome shotgun (WGS) entry which is preliminary data.</text>
</comment>
<evidence type="ECO:0000259" key="1">
    <source>
        <dbReference type="PROSITE" id="PS50404"/>
    </source>
</evidence>
<protein>
    <submittedName>
        <fullName evidence="2">Glutaredoxin 2</fullName>
    </submittedName>
</protein>
<dbReference type="NCBIfam" id="TIGR02182">
    <property type="entry name" value="GRXB"/>
    <property type="match status" value="1"/>
</dbReference>
<dbReference type="EMBL" id="JALHLF010000019">
    <property type="protein sequence ID" value="MCJ2182540.1"/>
    <property type="molecule type" value="Genomic_DNA"/>
</dbReference>
<keyword evidence="3" id="KW-1185">Reference proteome</keyword>
<name>A0ABT0BBW2_9SPHN</name>